<evidence type="ECO:0000259" key="1">
    <source>
        <dbReference type="Pfam" id="PF07944"/>
    </source>
</evidence>
<dbReference type="Pfam" id="PF20736">
    <property type="entry name" value="Glyco_hydro127M"/>
    <property type="match status" value="1"/>
</dbReference>
<organism evidence="4">
    <name type="scientific">uncultured Thermomicrobiales bacterium</name>
    <dbReference type="NCBI Taxonomy" id="1645740"/>
    <lineage>
        <taxon>Bacteria</taxon>
        <taxon>Pseudomonadati</taxon>
        <taxon>Thermomicrobiota</taxon>
        <taxon>Thermomicrobia</taxon>
        <taxon>Thermomicrobiales</taxon>
        <taxon>environmental samples</taxon>
    </lineage>
</organism>
<protein>
    <submittedName>
        <fullName evidence="4">GH127 / GH146</fullName>
    </submittedName>
</protein>
<feature type="domain" description="Non-reducing end beta-L-arabinofuranosidase-like GH127 catalytic" evidence="1">
    <location>
        <begin position="29"/>
        <end position="409"/>
    </location>
</feature>
<dbReference type="PANTHER" id="PTHR43465">
    <property type="entry name" value="DUF1680 DOMAIN PROTEIN (AFU_ORTHOLOGUE AFUA_1G08910)"/>
    <property type="match status" value="1"/>
</dbReference>
<dbReference type="InterPro" id="IPR049174">
    <property type="entry name" value="Beta-AFase-like"/>
</dbReference>
<dbReference type="AlphaFoldDB" id="A0A6J4V8H2"/>
<dbReference type="EMBL" id="CADCWL010000114">
    <property type="protein sequence ID" value="CAA9567336.1"/>
    <property type="molecule type" value="Genomic_DNA"/>
</dbReference>
<dbReference type="GO" id="GO:0005975">
    <property type="term" value="P:carbohydrate metabolic process"/>
    <property type="evidence" value="ECO:0007669"/>
    <property type="project" value="InterPro"/>
</dbReference>
<sequence length="637" mass="70267">MAVASGTVPVVVDTARSEHARLRPVAVDAVRLDDAFWAPRLRANREVTLSAQYRLCEETGRIDNFRRLAGTVDAPFQGKYFNDSDVYKWLEAAAWALATEPDAELRKTVDELVETIAAAQRPDGYLNTYFARERAEERWTDLDLHELYCAGHLFQAAVAHHRATGLRRLLDVATRFADHICDTFGPEAAGKRTWSDGHPEVELALVELARATGNRRYLEQAAYFVGVRGHGRLGAPYGRWGSEYHQDDTPFRAAEEVVGHAVRAVYFACGAADLLLETGEPALREASHRLWANATGRKMYAHGGLGARYEGEAFGEDWELPNARAYAETCAAIANAMWNWRLLLAEGEARYADVMELALFNNVLSGLSLDGETYFYQNPLADAGRHRRQPWFGTACCPPNIARMLASLPGYLYGVAEGEVWVHLYAASTATLRLPDGREIGLRQRTRYPWDGEIEIEVEGEGEFALRLRVPGWCGTGATLEVNGRQAETALVPGSYAEVRRTWAAGDAVRLRLPMPVRRLESHPNVAENVGRVAVTRGPLLYCAEAVDNPGVDPRRVRLGDGPVREEFRPDLLGGVVVLAADAIVPPEAGWNGALYRAVSAAADGADGKRVTLTAIPYYAWANREAGPMAVWLQTQV</sequence>
<accession>A0A6J4V8H2</accession>
<dbReference type="Pfam" id="PF07944">
    <property type="entry name" value="Beta-AFase-like_GH127_cat"/>
    <property type="match status" value="1"/>
</dbReference>
<dbReference type="InterPro" id="IPR049046">
    <property type="entry name" value="Beta-AFase-like_GH127_middle"/>
</dbReference>
<feature type="domain" description="Non-reducing end beta-L-arabinofuranosidase-like GH127 middle" evidence="2">
    <location>
        <begin position="419"/>
        <end position="515"/>
    </location>
</feature>
<dbReference type="SUPFAM" id="SSF48208">
    <property type="entry name" value="Six-hairpin glycosidases"/>
    <property type="match status" value="1"/>
</dbReference>
<name>A0A6J4V8H2_9BACT</name>
<evidence type="ECO:0000259" key="2">
    <source>
        <dbReference type="Pfam" id="PF20736"/>
    </source>
</evidence>
<dbReference type="Pfam" id="PF20737">
    <property type="entry name" value="Glyco_hydro127C"/>
    <property type="match status" value="1"/>
</dbReference>
<feature type="domain" description="Non-reducing end beta-L-arabinofuranosidase-like GH127 C-terminal" evidence="3">
    <location>
        <begin position="517"/>
        <end position="634"/>
    </location>
</feature>
<dbReference type="PANTHER" id="PTHR43465:SF2">
    <property type="entry name" value="DUF1680 DOMAIN PROTEIN (AFU_ORTHOLOGUE AFUA_1G08910)"/>
    <property type="match status" value="1"/>
</dbReference>
<reference evidence="4" key="1">
    <citation type="submission" date="2020-02" db="EMBL/GenBank/DDBJ databases">
        <authorList>
            <person name="Meier V. D."/>
        </authorList>
    </citation>
    <scope>NUCLEOTIDE SEQUENCE</scope>
    <source>
        <strain evidence="4">AVDCRST_MAG19</strain>
    </source>
</reference>
<dbReference type="InterPro" id="IPR012878">
    <property type="entry name" value="Beta-AFase-like_GH127_cat"/>
</dbReference>
<dbReference type="InterPro" id="IPR049049">
    <property type="entry name" value="Beta-AFase-like_GH127_C"/>
</dbReference>
<gene>
    <name evidence="4" type="ORF">AVDCRST_MAG19-2401</name>
</gene>
<proteinExistence type="predicted"/>
<dbReference type="InterPro" id="IPR008928">
    <property type="entry name" value="6-hairpin_glycosidase_sf"/>
</dbReference>
<evidence type="ECO:0000259" key="3">
    <source>
        <dbReference type="Pfam" id="PF20737"/>
    </source>
</evidence>
<evidence type="ECO:0000313" key="4">
    <source>
        <dbReference type="EMBL" id="CAA9567336.1"/>
    </source>
</evidence>